<evidence type="ECO:0000313" key="3">
    <source>
        <dbReference type="Proteomes" id="UP000476064"/>
    </source>
</evidence>
<sequence>MKKFAGVALTVVMGVGFLAGCGSGGNEGGAANAANASGGKNASSGTDSGAKGDAANGGAEPKIVTISVRENTWGARKDNFLEAEKRLNEDLKAENVQVKLDWWPGIDDDELVLQAQAGKVADVFINSSVDIGWERDAGIIRDIDWVKDSGTFKNVPESYTDIMKYDGHYYGVIQDMDASPVFISRKALEGLGWTADKIDGLRAQVDGGQFTFGDLVDLADQAKKKSLVQLGFAVEDTRFEGWNYAFGSYNYDAASNKLILSKKAKDVYEFWADAKKRGVITESIGDVDTDKAAPMFVKGQIFAEFARTEFYSMMREANGMKDDIEGYNKWFQDNVVWIPVPSAEKGGKPVSYSNPAMIFVGSKVDDGKMPYVQRLIEHVMDPDLQVNHTIASGKLPVTPEAQDDARFKAMSFYKDHAYMVDFTRTRPALPDYATFTKGYTLGIDAILTKGKSADEAYGLFKKEVKQNVPADRVTIEN</sequence>
<dbReference type="PROSITE" id="PS51257">
    <property type="entry name" value="PROKAR_LIPOPROTEIN"/>
    <property type="match status" value="1"/>
</dbReference>
<evidence type="ECO:0000256" key="1">
    <source>
        <dbReference type="SAM" id="MobiDB-lite"/>
    </source>
</evidence>
<dbReference type="PANTHER" id="PTHR43649">
    <property type="entry name" value="ARABINOSE-BINDING PROTEIN-RELATED"/>
    <property type="match status" value="1"/>
</dbReference>
<feature type="compositionally biased region" description="Low complexity" evidence="1">
    <location>
        <begin position="31"/>
        <end position="45"/>
    </location>
</feature>
<dbReference type="EMBL" id="CP048209">
    <property type="protein sequence ID" value="QHT62264.1"/>
    <property type="molecule type" value="Genomic_DNA"/>
</dbReference>
<reference evidence="2 3" key="1">
    <citation type="submission" date="2020-01" db="EMBL/GenBank/DDBJ databases">
        <title>Paenibacillus sp. nov., isolated from tomato rhizosphere.</title>
        <authorList>
            <person name="Weon H.-Y."/>
            <person name="Lee S.A."/>
        </authorList>
    </citation>
    <scope>NUCLEOTIDE SEQUENCE [LARGE SCALE GENOMIC DNA]</scope>
    <source>
        <strain evidence="2 3">12200R-189</strain>
    </source>
</reference>
<dbReference type="Proteomes" id="UP000476064">
    <property type="component" value="Chromosome"/>
</dbReference>
<feature type="region of interest" description="Disordered" evidence="1">
    <location>
        <begin position="31"/>
        <end position="57"/>
    </location>
</feature>
<gene>
    <name evidence="2" type="ORF">GXP70_21295</name>
</gene>
<dbReference type="AlphaFoldDB" id="A0A6C0G486"/>
<dbReference type="RefSeq" id="WP_162358697.1">
    <property type="nucleotide sequence ID" value="NZ_CP048209.1"/>
</dbReference>
<accession>A0A6C0G486</accession>
<name>A0A6C0G486_9BACL</name>
<dbReference type="InterPro" id="IPR006059">
    <property type="entry name" value="SBP"/>
</dbReference>
<protein>
    <submittedName>
        <fullName evidence="2">Extracellular solute-binding protein</fullName>
    </submittedName>
</protein>
<dbReference type="KEGG" id="plyc:GXP70_21295"/>
<keyword evidence="3" id="KW-1185">Reference proteome</keyword>
<dbReference type="Gene3D" id="3.40.190.10">
    <property type="entry name" value="Periplasmic binding protein-like II"/>
    <property type="match status" value="1"/>
</dbReference>
<organism evidence="2 3">
    <name type="scientific">Paenibacillus lycopersici</name>
    <dbReference type="NCBI Taxonomy" id="2704462"/>
    <lineage>
        <taxon>Bacteria</taxon>
        <taxon>Bacillati</taxon>
        <taxon>Bacillota</taxon>
        <taxon>Bacilli</taxon>
        <taxon>Bacillales</taxon>
        <taxon>Paenibacillaceae</taxon>
        <taxon>Paenibacillus</taxon>
    </lineage>
</organism>
<dbReference type="InterPro" id="IPR050490">
    <property type="entry name" value="Bact_solute-bd_prot1"/>
</dbReference>
<evidence type="ECO:0000313" key="2">
    <source>
        <dbReference type="EMBL" id="QHT62264.1"/>
    </source>
</evidence>
<proteinExistence type="predicted"/>
<dbReference type="Pfam" id="PF13416">
    <property type="entry name" value="SBP_bac_8"/>
    <property type="match status" value="1"/>
</dbReference>
<dbReference type="SUPFAM" id="SSF53850">
    <property type="entry name" value="Periplasmic binding protein-like II"/>
    <property type="match status" value="1"/>
</dbReference>